<dbReference type="CDD" id="cd05233">
    <property type="entry name" value="SDR_c"/>
    <property type="match status" value="1"/>
</dbReference>
<proteinExistence type="inferred from homology"/>
<dbReference type="SMART" id="SM00822">
    <property type="entry name" value="PKS_KR"/>
    <property type="match status" value="1"/>
</dbReference>
<dbReference type="PRINTS" id="PR00081">
    <property type="entry name" value="GDHRDH"/>
</dbReference>
<dbReference type="PANTHER" id="PTHR43477:SF1">
    <property type="entry name" value="DIHYDROANTICAPSIN 7-DEHYDROGENASE"/>
    <property type="match status" value="1"/>
</dbReference>
<name>A0A4Q7XZE6_9BACT</name>
<dbReference type="Proteomes" id="UP000292958">
    <property type="component" value="Unassembled WGS sequence"/>
</dbReference>
<dbReference type="GO" id="GO:0016491">
    <property type="term" value="F:oxidoreductase activity"/>
    <property type="evidence" value="ECO:0007669"/>
    <property type="project" value="UniProtKB-KW"/>
</dbReference>
<evidence type="ECO:0000313" key="5">
    <source>
        <dbReference type="Proteomes" id="UP000292958"/>
    </source>
</evidence>
<dbReference type="PANTHER" id="PTHR43477">
    <property type="entry name" value="DIHYDROANTICAPSIN 7-DEHYDROGENASE"/>
    <property type="match status" value="1"/>
</dbReference>
<keyword evidence="5" id="KW-1185">Reference proteome</keyword>
<dbReference type="InterPro" id="IPR051122">
    <property type="entry name" value="SDR_DHRS6-like"/>
</dbReference>
<evidence type="ECO:0000256" key="2">
    <source>
        <dbReference type="ARBA" id="ARBA00023002"/>
    </source>
</evidence>
<organism evidence="4 5">
    <name type="scientific">Edaphobacter modestus</name>
    <dbReference type="NCBI Taxonomy" id="388466"/>
    <lineage>
        <taxon>Bacteria</taxon>
        <taxon>Pseudomonadati</taxon>
        <taxon>Acidobacteriota</taxon>
        <taxon>Terriglobia</taxon>
        <taxon>Terriglobales</taxon>
        <taxon>Acidobacteriaceae</taxon>
        <taxon>Edaphobacter</taxon>
    </lineage>
</organism>
<evidence type="ECO:0000256" key="1">
    <source>
        <dbReference type="ARBA" id="ARBA00006484"/>
    </source>
</evidence>
<evidence type="ECO:0000313" key="4">
    <source>
        <dbReference type="EMBL" id="RZU29807.1"/>
    </source>
</evidence>
<accession>A0A4Q7XZE6</accession>
<comment type="similarity">
    <text evidence="1">Belongs to the short-chain dehydrogenases/reductases (SDR) family.</text>
</comment>
<dbReference type="Gene3D" id="3.40.50.720">
    <property type="entry name" value="NAD(P)-binding Rossmann-like Domain"/>
    <property type="match status" value="1"/>
</dbReference>
<dbReference type="InterPro" id="IPR036291">
    <property type="entry name" value="NAD(P)-bd_dom_sf"/>
</dbReference>
<comment type="caution">
    <text evidence="4">The sequence shown here is derived from an EMBL/GenBank/DDBJ whole genome shotgun (WGS) entry which is preliminary data.</text>
</comment>
<dbReference type="InterPro" id="IPR057326">
    <property type="entry name" value="KR_dom"/>
</dbReference>
<keyword evidence="2" id="KW-0560">Oxidoreductase</keyword>
<dbReference type="AlphaFoldDB" id="A0A4Q7XZE6"/>
<protein>
    <submittedName>
        <fullName evidence="4">NAD(P)-dependent dehydrogenase (Short-subunit alcohol dehydrogenase family)</fullName>
    </submittedName>
</protein>
<dbReference type="SUPFAM" id="SSF51735">
    <property type="entry name" value="NAD(P)-binding Rossmann-fold domains"/>
    <property type="match status" value="1"/>
</dbReference>
<dbReference type="InterPro" id="IPR002347">
    <property type="entry name" value="SDR_fam"/>
</dbReference>
<feature type="domain" description="Ketoreductase" evidence="3">
    <location>
        <begin position="41"/>
        <end position="215"/>
    </location>
</feature>
<gene>
    <name evidence="4" type="ORF">BDD14_6440</name>
</gene>
<reference evidence="4 5" key="1">
    <citation type="submission" date="2019-02" db="EMBL/GenBank/DDBJ databases">
        <title>Genomic Encyclopedia of Archaeal and Bacterial Type Strains, Phase II (KMG-II): from individual species to whole genera.</title>
        <authorList>
            <person name="Goeker M."/>
        </authorList>
    </citation>
    <scope>NUCLEOTIDE SEQUENCE [LARGE SCALE GENOMIC DNA]</scope>
    <source>
        <strain evidence="4 5">DSM 18101</strain>
    </source>
</reference>
<sequence>MPHIWNKCRFSVFEQTTEDLPRNRTSTKKSNGAYKLTLKGKRVLILGGTSGIGLAVAEAAKAEGSDVVVVSSKQSRVDTALTLLGEGAEGYVANLSDETAVEALFGKMGPFDHLVYTAGDSVWQRLLGETKLEDAKSFFDVRFWGAFLVTKHGSKLIRSGGSIVFTSSTLPRRPSAGFAIGASISSAVEAFAAAMAVELAPVRVNVVAPGIVRTPIWDRLPEEQREAFFAARGAALPAGKVGEPAEVAEVYLCFMRSGYTTGQIVVVDGGMLLV</sequence>
<dbReference type="EMBL" id="SHKW01000007">
    <property type="protein sequence ID" value="RZU29807.1"/>
    <property type="molecule type" value="Genomic_DNA"/>
</dbReference>
<dbReference type="Pfam" id="PF13561">
    <property type="entry name" value="adh_short_C2"/>
    <property type="match status" value="1"/>
</dbReference>
<evidence type="ECO:0000259" key="3">
    <source>
        <dbReference type="SMART" id="SM00822"/>
    </source>
</evidence>